<organism evidence="2 3">
    <name type="scientific">Ornithinibacillus xuwenensis</name>
    <dbReference type="NCBI Taxonomy" id="3144668"/>
    <lineage>
        <taxon>Bacteria</taxon>
        <taxon>Bacillati</taxon>
        <taxon>Bacillota</taxon>
        <taxon>Bacilli</taxon>
        <taxon>Bacillales</taxon>
        <taxon>Bacillaceae</taxon>
        <taxon>Ornithinibacillus</taxon>
    </lineage>
</organism>
<comment type="caution">
    <text evidence="2">The sequence shown here is derived from an EMBL/GenBank/DDBJ whole genome shotgun (WGS) entry which is preliminary data.</text>
</comment>
<dbReference type="EMBL" id="JBDIML010000005">
    <property type="protein sequence ID" value="MEN2768360.1"/>
    <property type="molecule type" value="Genomic_DNA"/>
</dbReference>
<sequence>MGKKDKKQFSDFSNVRNQRNNLIPEEFPEGSFGSSINKHDPVFSKSTPWKEGQRRESAFVYPYKELHEDLPRQIDGSHPIHDHPDDVGPEQEE</sequence>
<feature type="region of interest" description="Disordered" evidence="1">
    <location>
        <begin position="1"/>
        <end position="56"/>
    </location>
</feature>
<proteinExistence type="predicted"/>
<gene>
    <name evidence="2" type="ORF">ABC228_14350</name>
</gene>
<evidence type="ECO:0008006" key="4">
    <source>
        <dbReference type="Google" id="ProtNLM"/>
    </source>
</evidence>
<dbReference type="Proteomes" id="UP001444625">
    <property type="component" value="Unassembled WGS sequence"/>
</dbReference>
<accession>A0ABU9XJ95</accession>
<evidence type="ECO:0000313" key="3">
    <source>
        <dbReference type="Proteomes" id="UP001444625"/>
    </source>
</evidence>
<feature type="region of interest" description="Disordered" evidence="1">
    <location>
        <begin position="69"/>
        <end position="93"/>
    </location>
</feature>
<feature type="compositionally biased region" description="Polar residues" evidence="1">
    <location>
        <begin position="10"/>
        <end position="21"/>
    </location>
</feature>
<evidence type="ECO:0000256" key="1">
    <source>
        <dbReference type="SAM" id="MobiDB-lite"/>
    </source>
</evidence>
<dbReference type="RefSeq" id="WP_345825846.1">
    <property type="nucleotide sequence ID" value="NZ_JBDIML010000005.1"/>
</dbReference>
<keyword evidence="3" id="KW-1185">Reference proteome</keyword>
<protein>
    <recommendedName>
        <fullName evidence="4">Cytosolic protein</fullName>
    </recommendedName>
</protein>
<name>A0ABU9XJ95_9BACI</name>
<reference evidence="2 3" key="1">
    <citation type="submission" date="2024-05" db="EMBL/GenBank/DDBJ databases">
        <authorList>
            <person name="Haq I."/>
            <person name="Ullah Z."/>
            <person name="Ahmad R."/>
            <person name="Li M."/>
            <person name="Tong Y."/>
        </authorList>
    </citation>
    <scope>NUCLEOTIDE SEQUENCE [LARGE SCALE GENOMIC DNA]</scope>
    <source>
        <strain evidence="2 3">16A2E</strain>
    </source>
</reference>
<evidence type="ECO:0000313" key="2">
    <source>
        <dbReference type="EMBL" id="MEN2768360.1"/>
    </source>
</evidence>